<evidence type="ECO:0000313" key="1">
    <source>
        <dbReference type="EMBL" id="MBG0563186.1"/>
    </source>
</evidence>
<organism evidence="1 2">
    <name type="scientific">Actinoplanes aureus</name>
    <dbReference type="NCBI Taxonomy" id="2792083"/>
    <lineage>
        <taxon>Bacteria</taxon>
        <taxon>Bacillati</taxon>
        <taxon>Actinomycetota</taxon>
        <taxon>Actinomycetes</taxon>
        <taxon>Micromonosporales</taxon>
        <taxon>Micromonosporaceae</taxon>
        <taxon>Actinoplanes</taxon>
    </lineage>
</organism>
<dbReference type="EMBL" id="JADQTO010000007">
    <property type="protein sequence ID" value="MBG0563186.1"/>
    <property type="molecule type" value="Genomic_DNA"/>
</dbReference>
<gene>
    <name evidence="1" type="ORF">I4J89_17195</name>
</gene>
<name>A0A931CAS9_9ACTN</name>
<evidence type="ECO:0000313" key="2">
    <source>
        <dbReference type="Proteomes" id="UP000598146"/>
    </source>
</evidence>
<reference evidence="1" key="1">
    <citation type="submission" date="2020-11" db="EMBL/GenBank/DDBJ databases">
        <title>Isolation and identification of active actinomycetes.</title>
        <authorList>
            <person name="Sun X."/>
        </authorList>
    </citation>
    <scope>NUCLEOTIDE SEQUENCE</scope>
    <source>
        <strain evidence="1">NEAU-A11</strain>
    </source>
</reference>
<sequence>MSPSFQNNEERAAWELAEFLLQQGRAMMREAEKAMETWRTGKEMNRQRCARRGISASDAEIRWSATATAKNAITNNNFHMGLATMYYGAATANYARALYLRDDDSARL</sequence>
<comment type="caution">
    <text evidence="1">The sequence shown here is derived from an EMBL/GenBank/DDBJ whole genome shotgun (WGS) entry which is preliminary data.</text>
</comment>
<accession>A0A931CAS9</accession>
<dbReference type="Proteomes" id="UP000598146">
    <property type="component" value="Unassembled WGS sequence"/>
</dbReference>
<protein>
    <submittedName>
        <fullName evidence="1">Uncharacterized protein</fullName>
    </submittedName>
</protein>
<dbReference type="AlphaFoldDB" id="A0A931CAS9"/>
<proteinExistence type="predicted"/>
<keyword evidence="2" id="KW-1185">Reference proteome</keyword>
<dbReference type="RefSeq" id="WP_196414983.1">
    <property type="nucleotide sequence ID" value="NZ_JADQTO010000007.1"/>
</dbReference>